<keyword evidence="2" id="KW-1185">Reference proteome</keyword>
<evidence type="ECO:0000313" key="1">
    <source>
        <dbReference type="EMBL" id="NOJ75322.1"/>
    </source>
</evidence>
<gene>
    <name evidence="1" type="ORF">HMH06_05625</name>
</gene>
<organism evidence="1 2">
    <name type="scientific">Empedobacter stercoris</name>
    <dbReference type="NCBI Taxonomy" id="1628248"/>
    <lineage>
        <taxon>Bacteria</taxon>
        <taxon>Pseudomonadati</taxon>
        <taxon>Bacteroidota</taxon>
        <taxon>Flavobacteriia</taxon>
        <taxon>Flavobacteriales</taxon>
        <taxon>Weeksellaceae</taxon>
        <taxon>Empedobacter</taxon>
    </lineage>
</organism>
<dbReference type="PROSITE" id="PS51257">
    <property type="entry name" value="PROKAR_LIPOPROTEIN"/>
    <property type="match status" value="1"/>
</dbReference>
<proteinExistence type="predicted"/>
<name>A0ABX1WKW3_9FLAO</name>
<comment type="caution">
    <text evidence="1">The sequence shown here is derived from an EMBL/GenBank/DDBJ whole genome shotgun (WGS) entry which is preliminary data.</text>
</comment>
<dbReference type="RefSeq" id="WP_171622638.1">
    <property type="nucleotide sequence ID" value="NZ_JABFOQ010000009.1"/>
</dbReference>
<protein>
    <submittedName>
        <fullName evidence="1">Uncharacterized protein</fullName>
    </submittedName>
</protein>
<sequence>MKLIFPFIFIILIFSCKTNNIHYNRDKILKKYSKEYSIFINNEITDFEKNYLDRDNIENITINKKSKKLNITLKKINKLFKLSDINIDNRRGWDKKKIDLIIIDDRSISDSLKNFIKIDPNAIKSINIVPQNKMNNQAFGKQFNGDLLIITTK</sequence>
<evidence type="ECO:0000313" key="2">
    <source>
        <dbReference type="Proteomes" id="UP000580344"/>
    </source>
</evidence>
<dbReference type="Proteomes" id="UP000580344">
    <property type="component" value="Unassembled WGS sequence"/>
</dbReference>
<dbReference type="EMBL" id="JABFOQ010000009">
    <property type="protein sequence ID" value="NOJ75322.1"/>
    <property type="molecule type" value="Genomic_DNA"/>
</dbReference>
<accession>A0ABX1WKW3</accession>
<reference evidence="1 2" key="1">
    <citation type="submission" date="2020-05" db="EMBL/GenBank/DDBJ databases">
        <title>Tigecycline resistant gene in Empedobacter stercoris.</title>
        <authorList>
            <person name="Chen Y."/>
            <person name="Cheng Y."/>
            <person name="Zhou K."/>
        </authorList>
    </citation>
    <scope>NUCLEOTIDE SEQUENCE [LARGE SCALE GENOMIC DNA]</scope>
    <source>
        <strain evidence="1 2">ES202</strain>
    </source>
</reference>